<sequence length="122" mass="13882">MASKEPQDDSFVTYDLKVEVICPPGKKILCNAKNGDYFILKDEMLYLPPDQGMSIYNISAALPLLQAKQRKTHPNDWMSTDDMVACPDPYCPSRLKITRCGESVWRHSDVSGFPPMQQQEKK</sequence>
<evidence type="ECO:0000313" key="1">
    <source>
        <dbReference type="EMBL" id="TPX18111.1"/>
    </source>
</evidence>
<keyword evidence="2" id="KW-1185">Reference proteome</keyword>
<dbReference type="NCBIfam" id="TIGR04076">
    <property type="entry name" value="TIGR04076 family protein"/>
    <property type="match status" value="1"/>
</dbReference>
<dbReference type="EMBL" id="SKBQ01000120">
    <property type="protein sequence ID" value="TPX18111.1"/>
    <property type="molecule type" value="Genomic_DNA"/>
</dbReference>
<gene>
    <name evidence="1" type="ORF">E0L32_011835</name>
</gene>
<proteinExistence type="predicted"/>
<dbReference type="RefSeq" id="XP_030999822.1">
    <property type="nucleotide sequence ID" value="XM_031134608.1"/>
</dbReference>
<dbReference type="AlphaFoldDB" id="A0A507BLM2"/>
<protein>
    <recommendedName>
        <fullName evidence="3">TIGR04076 family protein</fullName>
    </recommendedName>
</protein>
<dbReference type="Proteomes" id="UP000319257">
    <property type="component" value="Unassembled WGS sequence"/>
</dbReference>
<dbReference type="InParanoid" id="A0A507BLM2"/>
<evidence type="ECO:0008006" key="3">
    <source>
        <dbReference type="Google" id="ProtNLM"/>
    </source>
</evidence>
<dbReference type="GeneID" id="41979282"/>
<comment type="caution">
    <text evidence="1">The sequence shown here is derived from an EMBL/GenBank/DDBJ whole genome shotgun (WGS) entry which is preliminary data.</text>
</comment>
<dbReference type="OrthoDB" id="2838513at2759"/>
<dbReference type="InterPro" id="IPR023811">
    <property type="entry name" value="CHP04076"/>
</dbReference>
<dbReference type="STRING" id="1093900.A0A507BLM2"/>
<evidence type="ECO:0000313" key="2">
    <source>
        <dbReference type="Proteomes" id="UP000319257"/>
    </source>
</evidence>
<accession>A0A507BLM2</accession>
<name>A0A507BLM2_9PEZI</name>
<organism evidence="1 2">
    <name type="scientific">Thyridium curvatum</name>
    <dbReference type="NCBI Taxonomy" id="1093900"/>
    <lineage>
        <taxon>Eukaryota</taxon>
        <taxon>Fungi</taxon>
        <taxon>Dikarya</taxon>
        <taxon>Ascomycota</taxon>
        <taxon>Pezizomycotina</taxon>
        <taxon>Sordariomycetes</taxon>
        <taxon>Sordariomycetidae</taxon>
        <taxon>Thyridiales</taxon>
        <taxon>Thyridiaceae</taxon>
        <taxon>Thyridium</taxon>
    </lineage>
</organism>
<reference evidence="1 2" key="1">
    <citation type="submission" date="2019-06" db="EMBL/GenBank/DDBJ databases">
        <title>Draft genome sequence of the filamentous fungus Phialemoniopsis curvata isolated from diesel fuel.</title>
        <authorList>
            <person name="Varaljay V.A."/>
            <person name="Lyon W.J."/>
            <person name="Crouch A.L."/>
            <person name="Drake C.E."/>
            <person name="Hollomon J.M."/>
            <person name="Nadeau L.J."/>
            <person name="Nunn H.S."/>
            <person name="Stevenson B.S."/>
            <person name="Bojanowski C.L."/>
            <person name="Crookes-Goodson W.J."/>
        </authorList>
    </citation>
    <scope>NUCLEOTIDE SEQUENCE [LARGE SCALE GENOMIC DNA]</scope>
    <source>
        <strain evidence="1 2">D216</strain>
    </source>
</reference>